<evidence type="ECO:0000313" key="3">
    <source>
        <dbReference type="Proteomes" id="UP000632222"/>
    </source>
</evidence>
<dbReference type="SMART" id="SM00849">
    <property type="entry name" value="Lactamase_B"/>
    <property type="match status" value="1"/>
</dbReference>
<sequence length="282" mass="31635">MVTDFKVHLVRGRFPVLPSAVNAYVVETPTEVVVIDATAAISSSQELRALAESLGKPLKAVLMTHGHPDHFTGLVTFKDLPVYASQGCIDFAHREDETKWQGGKQYLGEDFPDERSFPSQVIKDGDTLNFGGIDFTYTELGPGESDDDGMWLTEVDGIQHAFVGDTICNHTHAFFGDGHALHWIENIERLQKTLRLDAKIYVGHGDSPAHYADLEDQKAYLQLFIDTIKDLPRETPVTEEVVGKVMGRMKEFQPTEELFFLLGYELPQGIERVWKQLDEVKA</sequence>
<evidence type="ECO:0000313" key="2">
    <source>
        <dbReference type="EMBL" id="GGJ52157.1"/>
    </source>
</evidence>
<dbReference type="SUPFAM" id="SSF56281">
    <property type="entry name" value="Metallo-hydrolase/oxidoreductase"/>
    <property type="match status" value="1"/>
</dbReference>
<dbReference type="EMBL" id="BMOD01000024">
    <property type="protein sequence ID" value="GGJ52157.1"/>
    <property type="molecule type" value="Genomic_DNA"/>
</dbReference>
<dbReference type="Proteomes" id="UP000632222">
    <property type="component" value="Unassembled WGS sequence"/>
</dbReference>
<proteinExistence type="predicted"/>
<dbReference type="RefSeq" id="WP_189006677.1">
    <property type="nucleotide sequence ID" value="NZ_BMOD01000024.1"/>
</dbReference>
<dbReference type="InterPro" id="IPR050855">
    <property type="entry name" value="NDM-1-like"/>
</dbReference>
<name>A0ABQ2DB97_9DEIO</name>
<organism evidence="2 3">
    <name type="scientific">Deinococcus roseus</name>
    <dbReference type="NCBI Taxonomy" id="392414"/>
    <lineage>
        <taxon>Bacteria</taxon>
        <taxon>Thermotogati</taxon>
        <taxon>Deinococcota</taxon>
        <taxon>Deinococci</taxon>
        <taxon>Deinococcales</taxon>
        <taxon>Deinococcaceae</taxon>
        <taxon>Deinococcus</taxon>
    </lineage>
</organism>
<keyword evidence="3" id="KW-1185">Reference proteome</keyword>
<dbReference type="PANTHER" id="PTHR42951:SF4">
    <property type="entry name" value="ACYL-COENZYME A THIOESTERASE MBLAC2"/>
    <property type="match status" value="1"/>
</dbReference>
<protein>
    <recommendedName>
        <fullName evidence="1">Metallo-beta-lactamase domain-containing protein</fullName>
    </recommendedName>
</protein>
<dbReference type="PANTHER" id="PTHR42951">
    <property type="entry name" value="METALLO-BETA-LACTAMASE DOMAIN-CONTAINING"/>
    <property type="match status" value="1"/>
</dbReference>
<dbReference type="InterPro" id="IPR036866">
    <property type="entry name" value="RibonucZ/Hydroxyglut_hydro"/>
</dbReference>
<dbReference type="Gene3D" id="3.60.15.10">
    <property type="entry name" value="Ribonuclease Z/Hydroxyacylglutathione hydrolase-like"/>
    <property type="match status" value="1"/>
</dbReference>
<evidence type="ECO:0000259" key="1">
    <source>
        <dbReference type="SMART" id="SM00849"/>
    </source>
</evidence>
<dbReference type="InterPro" id="IPR001279">
    <property type="entry name" value="Metallo-B-lactamas"/>
</dbReference>
<reference evidence="3" key="1">
    <citation type="journal article" date="2019" name="Int. J. Syst. Evol. Microbiol.">
        <title>The Global Catalogue of Microorganisms (GCM) 10K type strain sequencing project: providing services to taxonomists for standard genome sequencing and annotation.</title>
        <authorList>
            <consortium name="The Broad Institute Genomics Platform"/>
            <consortium name="The Broad Institute Genome Sequencing Center for Infectious Disease"/>
            <person name="Wu L."/>
            <person name="Ma J."/>
        </authorList>
    </citation>
    <scope>NUCLEOTIDE SEQUENCE [LARGE SCALE GENOMIC DNA]</scope>
    <source>
        <strain evidence="3">JCM 14370</strain>
    </source>
</reference>
<comment type="caution">
    <text evidence="2">The sequence shown here is derived from an EMBL/GenBank/DDBJ whole genome shotgun (WGS) entry which is preliminary data.</text>
</comment>
<accession>A0ABQ2DB97</accession>
<gene>
    <name evidence="2" type="ORF">GCM10008938_42720</name>
</gene>
<feature type="domain" description="Metallo-beta-lactamase" evidence="1">
    <location>
        <begin position="20"/>
        <end position="204"/>
    </location>
</feature>
<dbReference type="Pfam" id="PF00753">
    <property type="entry name" value="Lactamase_B"/>
    <property type="match status" value="1"/>
</dbReference>